<name>A0A1G8FMV6_9ACTN</name>
<organism evidence="2 3">
    <name type="scientific">Sinosporangium album</name>
    <dbReference type="NCBI Taxonomy" id="504805"/>
    <lineage>
        <taxon>Bacteria</taxon>
        <taxon>Bacillati</taxon>
        <taxon>Actinomycetota</taxon>
        <taxon>Actinomycetes</taxon>
        <taxon>Streptosporangiales</taxon>
        <taxon>Streptosporangiaceae</taxon>
        <taxon>Sinosporangium</taxon>
    </lineage>
</organism>
<evidence type="ECO:0000313" key="3">
    <source>
        <dbReference type="Proteomes" id="UP000198923"/>
    </source>
</evidence>
<sequence length="136" mass="14387">MYEQILPITAESPESARASLLPMARLWQPDLAAVAAATVEGLVAMAVRSASPAGKISVKAAPTDDGAIYIEVHHFGGPVQDGNEWAAISAVASTFGARHSDSGHLAWVELRPSAPSSRPVDRPRQVGPTEGMRHRQ</sequence>
<evidence type="ECO:0008006" key="4">
    <source>
        <dbReference type="Google" id="ProtNLM"/>
    </source>
</evidence>
<reference evidence="2 3" key="1">
    <citation type="submission" date="2016-10" db="EMBL/GenBank/DDBJ databases">
        <authorList>
            <person name="de Groot N.N."/>
        </authorList>
    </citation>
    <scope>NUCLEOTIDE SEQUENCE [LARGE SCALE GENOMIC DNA]</scope>
    <source>
        <strain evidence="2 3">CPCC 201354</strain>
    </source>
</reference>
<dbReference type="RefSeq" id="WP_093172893.1">
    <property type="nucleotide sequence ID" value="NZ_FNCN01000024.1"/>
</dbReference>
<dbReference type="Proteomes" id="UP000198923">
    <property type="component" value="Unassembled WGS sequence"/>
</dbReference>
<dbReference type="STRING" id="504805.SAMN05421505_1247"/>
<accession>A0A1G8FMV6</accession>
<evidence type="ECO:0000313" key="2">
    <source>
        <dbReference type="EMBL" id="SDH83326.1"/>
    </source>
</evidence>
<gene>
    <name evidence="2" type="ORF">SAMN05421505_1247</name>
</gene>
<dbReference type="AlphaFoldDB" id="A0A1G8FMV6"/>
<proteinExistence type="predicted"/>
<dbReference type="EMBL" id="FNCN01000024">
    <property type="protein sequence ID" value="SDH83326.1"/>
    <property type="molecule type" value="Genomic_DNA"/>
</dbReference>
<feature type="region of interest" description="Disordered" evidence="1">
    <location>
        <begin position="111"/>
        <end position="136"/>
    </location>
</feature>
<evidence type="ECO:0000256" key="1">
    <source>
        <dbReference type="SAM" id="MobiDB-lite"/>
    </source>
</evidence>
<keyword evidence="3" id="KW-1185">Reference proteome</keyword>
<protein>
    <recommendedName>
        <fullName evidence="4">Histidine kinase-like ATPase domain-containing protein</fullName>
    </recommendedName>
</protein>